<protein>
    <submittedName>
        <fullName evidence="2">Uncharacterized protein</fullName>
    </submittedName>
</protein>
<accession>A0A428P1U3</accession>
<dbReference type="AlphaFoldDB" id="A0A428P1U3"/>
<reference evidence="2 3" key="1">
    <citation type="submission" date="2017-06" db="EMBL/GenBank/DDBJ databases">
        <title>Comparative genomic analysis of Ambrosia Fusariam Clade fungi.</title>
        <authorList>
            <person name="Stajich J.E."/>
            <person name="Carrillo J."/>
            <person name="Kijimoto T."/>
            <person name="Eskalen A."/>
            <person name="O'Donnell K."/>
            <person name="Kasson M."/>
        </authorList>
    </citation>
    <scope>NUCLEOTIDE SEQUENCE [LARGE SCALE GENOMIC DNA]</scope>
    <source>
        <strain evidence="2 3">NRRL62584</strain>
    </source>
</reference>
<dbReference type="PANTHER" id="PTHR33099:SF7">
    <property type="entry name" value="MYND-TYPE DOMAIN-CONTAINING PROTEIN"/>
    <property type="match status" value="1"/>
</dbReference>
<name>A0A428P1U3_9HYPO</name>
<gene>
    <name evidence="2" type="ORF">CEP54_013604</name>
</gene>
<comment type="caution">
    <text evidence="2">The sequence shown here is derived from an EMBL/GenBank/DDBJ whole genome shotgun (WGS) entry which is preliminary data.</text>
</comment>
<evidence type="ECO:0000256" key="1">
    <source>
        <dbReference type="SAM" id="MobiDB-lite"/>
    </source>
</evidence>
<organism evidence="2 3">
    <name type="scientific">Fusarium duplospermum</name>
    <dbReference type="NCBI Taxonomy" id="1325734"/>
    <lineage>
        <taxon>Eukaryota</taxon>
        <taxon>Fungi</taxon>
        <taxon>Dikarya</taxon>
        <taxon>Ascomycota</taxon>
        <taxon>Pezizomycotina</taxon>
        <taxon>Sordariomycetes</taxon>
        <taxon>Hypocreomycetidae</taxon>
        <taxon>Hypocreales</taxon>
        <taxon>Nectriaceae</taxon>
        <taxon>Fusarium</taxon>
        <taxon>Fusarium solani species complex</taxon>
    </lineage>
</organism>
<dbReference type="OrthoDB" id="27483at2759"/>
<dbReference type="PANTHER" id="PTHR33099">
    <property type="entry name" value="FE2OG DIOXYGENASE DOMAIN-CONTAINING PROTEIN"/>
    <property type="match status" value="1"/>
</dbReference>
<evidence type="ECO:0000313" key="2">
    <source>
        <dbReference type="EMBL" id="RSL47007.1"/>
    </source>
</evidence>
<keyword evidence="3" id="KW-1185">Reference proteome</keyword>
<dbReference type="EMBL" id="NKCI01000226">
    <property type="protein sequence ID" value="RSL47007.1"/>
    <property type="molecule type" value="Genomic_DNA"/>
</dbReference>
<feature type="region of interest" description="Disordered" evidence="1">
    <location>
        <begin position="1"/>
        <end position="34"/>
    </location>
</feature>
<dbReference type="Gene3D" id="2.60.120.620">
    <property type="entry name" value="q2cbj1_9rhob like domain"/>
    <property type="match status" value="1"/>
</dbReference>
<evidence type="ECO:0000313" key="3">
    <source>
        <dbReference type="Proteomes" id="UP000288168"/>
    </source>
</evidence>
<proteinExistence type="predicted"/>
<sequence>MAKKTNLVDEMFSDDSSDYSDSSESSDDYNNDLNDEKLIGASLRNPQTSQQFASHHDLEFAYKVPRMHVPDVGLVDMPLKESQARQLIAKAHPPEPSHHGGDITTDGSTGKIWELKQNQFDFGPGYPVAFYHVCRVVHPSSSWQPWVHVEVEKMVIYEKGATYKAHTDIEERRGVFGTIMISLPSKHEGGVMTFEYCGQKPRRYKSHLKARSFAFWYSGVSHKLSPVTSGYRWVLVLKLIDNRGAQGHRPTGLMFPDEIQTVKRALERWLTTGRESRRQKCLHYLLEDDYLAAKGQYRLLNQDLGRVQLLRAAYSELPIEVFVGSLEGKAVPRGKDIYRIKTLVDLDDHMVAQDLALDEKDILNQGRFLRVKGKDVGLSGHIHIATDANTRSIGFVALVPHDSLASFLKCDGKIRHDTLEPLVAVFARSCLRPGASKCVFDTLMHLWGEPEFKEAISGETLTLCLQAFVQFGEFEHFRAAAMHHQSTLPSSFFKWLRGWLVASPDKLPQRFSDIQQGASLAISSCGHLTDQFRFINQLAPLPSGELADEVETPKPMLDWAREMIHSCLDSIGSDNLDRVAGSRIVDLSPYFNDPLAFLKTALPKFRGMSNPLPFHLWFLGRLRKVYDNKESSPIYRKTARWLIETADFAQLSGETSKAVDKDQHKYRVRSDDVAAFFGIITKLSTGSIDLASLFASKIVADAPRFRAAEFATLWMPFLYAVPDRLIFYKTPLDTPCHQQLCTALVKSFLDNCVGPEPVDTESQTRGSVSCGCVYCTQLNEFLADSSKSTSTLPIARTEREHLKDQIKAVGIDCKCEALPGDSPCTLMTKAPSQKHVENREAWVGRQKTALDQLRKMEKSHLEQLLGSNYSLFLDLERAVDPSAAPQPVARPKRKISDTDIVDLGAGSKKNFKITSFFTKK</sequence>
<dbReference type="Proteomes" id="UP000288168">
    <property type="component" value="Unassembled WGS sequence"/>
</dbReference>